<sequence length="630" mass="67551">MAERVTSPVADEVKPYRIHIPTKHLDLTRQKLELTRLPHEPSHLGSGAWAPKPIIEPLIDHWYTCSLSHTHSSSHPPPLPAWRLENYSWRATEAQLNTIPQFRTALTLPNHPAPIRIHFLHARGRQQPTNTTTPAPIPLLVIPPFPLPAISLAPLIPLFTKTAVSASDSALEEEEEDDEDEDEAEETAEVDEEAGEDTQTFHVVIPSFPGTAFSDSLPANLTTSTSSNNPIPTTATLFNSLMHRLGYTRYLVTTVGPSSPSSSFSSPGSAAIDERVARRLASAHADSCVGTHLIAPRLCAPRWRLEGIVVWVRWRIARVTRGGKGSGGYERGDFEALERSRKPDIGNGDREGGYGRIREVVADPNTLSYALCDSPVGMLAFVLKGLRDAAGTGGGVGFTKDELVTLASVMWLSGPEGMLRFWAAAAEAANRGDLEGEEGSGTKRIGKPKVAITVFTGGISKDKHEPTQPTAPTTTTTTPLSLWPTPTDLTHPPTPYHPPAWATPHYNVVHTQRIPGPSSGLLAFEQPDVILVGLKGLAKGLKWNEQQTQHSTIVGAAPLMGGGGVVPSGPVVGKNGSGGVVTGSPTGELEPVDDKGKGKEDELLVPPPKVGSTHDESPDTLVATPPWEKT</sequence>
<keyword evidence="6" id="KW-1185">Reference proteome</keyword>
<dbReference type="Pfam" id="PF06441">
    <property type="entry name" value="EHN"/>
    <property type="match status" value="1"/>
</dbReference>
<name>A0AAN6V050_9PEZI</name>
<dbReference type="GO" id="GO:0004301">
    <property type="term" value="F:epoxide hydrolase activity"/>
    <property type="evidence" value="ECO:0007669"/>
    <property type="project" value="TreeGrafter"/>
</dbReference>
<reference evidence="5" key="2">
    <citation type="submission" date="2023-05" db="EMBL/GenBank/DDBJ databases">
        <authorList>
            <consortium name="Lawrence Berkeley National Laboratory"/>
            <person name="Steindorff A."/>
            <person name="Hensen N."/>
            <person name="Bonometti L."/>
            <person name="Westerberg I."/>
            <person name="Brannstrom I.O."/>
            <person name="Guillou S."/>
            <person name="Cros-Aarteil S."/>
            <person name="Calhoun S."/>
            <person name="Haridas S."/>
            <person name="Kuo A."/>
            <person name="Mondo S."/>
            <person name="Pangilinan J."/>
            <person name="Riley R."/>
            <person name="Labutti K."/>
            <person name="Andreopoulos B."/>
            <person name="Lipzen A."/>
            <person name="Chen C."/>
            <person name="Yanf M."/>
            <person name="Daum C."/>
            <person name="Ng V."/>
            <person name="Clum A."/>
            <person name="Ohm R."/>
            <person name="Martin F."/>
            <person name="Silar P."/>
            <person name="Natvig D."/>
            <person name="Lalanne C."/>
            <person name="Gautier V."/>
            <person name="Ament-Velasquez S.L."/>
            <person name="Kruys A."/>
            <person name="Hutchinson M.I."/>
            <person name="Powell A.J."/>
            <person name="Barry K."/>
            <person name="Miller A.N."/>
            <person name="Grigoriev I.V."/>
            <person name="Debuchy R."/>
            <person name="Gladieux P."/>
            <person name="Thoren M.H."/>
            <person name="Johannesson H."/>
        </authorList>
    </citation>
    <scope>NUCLEOTIDE SEQUENCE</scope>
    <source>
        <strain evidence="5">CBS 141.50</strain>
    </source>
</reference>
<feature type="region of interest" description="Disordered" evidence="3">
    <location>
        <begin position="570"/>
        <end position="630"/>
    </location>
</feature>
<dbReference type="InterPro" id="IPR029058">
    <property type="entry name" value="AB_hydrolase_fold"/>
</dbReference>
<reference evidence="5" key="1">
    <citation type="journal article" date="2023" name="Mol. Phylogenet. Evol.">
        <title>Genome-scale phylogeny and comparative genomics of the fungal order Sordariales.</title>
        <authorList>
            <person name="Hensen N."/>
            <person name="Bonometti L."/>
            <person name="Westerberg I."/>
            <person name="Brannstrom I.O."/>
            <person name="Guillou S."/>
            <person name="Cros-Aarteil S."/>
            <person name="Calhoun S."/>
            <person name="Haridas S."/>
            <person name="Kuo A."/>
            <person name="Mondo S."/>
            <person name="Pangilinan J."/>
            <person name="Riley R."/>
            <person name="LaButti K."/>
            <person name="Andreopoulos B."/>
            <person name="Lipzen A."/>
            <person name="Chen C."/>
            <person name="Yan M."/>
            <person name="Daum C."/>
            <person name="Ng V."/>
            <person name="Clum A."/>
            <person name="Steindorff A."/>
            <person name="Ohm R.A."/>
            <person name="Martin F."/>
            <person name="Silar P."/>
            <person name="Natvig D.O."/>
            <person name="Lalanne C."/>
            <person name="Gautier V."/>
            <person name="Ament-Velasquez S.L."/>
            <person name="Kruys A."/>
            <person name="Hutchinson M.I."/>
            <person name="Powell A.J."/>
            <person name="Barry K."/>
            <person name="Miller A.N."/>
            <person name="Grigoriev I.V."/>
            <person name="Debuchy R."/>
            <person name="Gladieux P."/>
            <person name="Hiltunen Thoren M."/>
            <person name="Johannesson H."/>
        </authorList>
    </citation>
    <scope>NUCLEOTIDE SEQUENCE</scope>
    <source>
        <strain evidence="5">CBS 141.50</strain>
    </source>
</reference>
<dbReference type="RefSeq" id="XP_062635641.1">
    <property type="nucleotide sequence ID" value="XM_062784215.1"/>
</dbReference>
<keyword evidence="2" id="KW-0378">Hydrolase</keyword>
<proteinExistence type="inferred from homology"/>
<dbReference type="PANTHER" id="PTHR21661:SF71">
    <property type="entry name" value="EPOXIDE HYDROLASE N-TERMINAL DOMAIN-CONTAINING PROTEIN"/>
    <property type="match status" value="1"/>
</dbReference>
<feature type="compositionally biased region" description="Low complexity" evidence="3">
    <location>
        <begin position="467"/>
        <end position="483"/>
    </location>
</feature>
<dbReference type="EMBL" id="MU853599">
    <property type="protein sequence ID" value="KAK4142270.1"/>
    <property type="molecule type" value="Genomic_DNA"/>
</dbReference>
<organism evidence="5 6">
    <name type="scientific">Dichotomopilus funicola</name>
    <dbReference type="NCBI Taxonomy" id="1934379"/>
    <lineage>
        <taxon>Eukaryota</taxon>
        <taxon>Fungi</taxon>
        <taxon>Dikarya</taxon>
        <taxon>Ascomycota</taxon>
        <taxon>Pezizomycotina</taxon>
        <taxon>Sordariomycetes</taxon>
        <taxon>Sordariomycetidae</taxon>
        <taxon>Sordariales</taxon>
        <taxon>Chaetomiaceae</taxon>
        <taxon>Dichotomopilus</taxon>
    </lineage>
</organism>
<dbReference type="AlphaFoldDB" id="A0AAN6V050"/>
<feature type="region of interest" description="Disordered" evidence="3">
    <location>
        <begin position="460"/>
        <end position="483"/>
    </location>
</feature>
<feature type="region of interest" description="Disordered" evidence="3">
    <location>
        <begin position="166"/>
        <end position="198"/>
    </location>
</feature>
<gene>
    <name evidence="5" type="ORF">C8A04DRAFT_38375</name>
</gene>
<feature type="compositionally biased region" description="Acidic residues" evidence="3">
    <location>
        <begin position="170"/>
        <end position="196"/>
    </location>
</feature>
<dbReference type="GO" id="GO:0097176">
    <property type="term" value="P:epoxide metabolic process"/>
    <property type="evidence" value="ECO:0007669"/>
    <property type="project" value="TreeGrafter"/>
</dbReference>
<comment type="caution">
    <text evidence="5">The sequence shown here is derived from an EMBL/GenBank/DDBJ whole genome shotgun (WGS) entry which is preliminary data.</text>
</comment>
<dbReference type="SUPFAM" id="SSF53474">
    <property type="entry name" value="alpha/beta-Hydrolases"/>
    <property type="match status" value="2"/>
</dbReference>
<dbReference type="InterPro" id="IPR010497">
    <property type="entry name" value="Epoxide_hydro_N"/>
</dbReference>
<comment type="similarity">
    <text evidence="1">Belongs to the peptidase S33 family.</text>
</comment>
<evidence type="ECO:0000256" key="1">
    <source>
        <dbReference type="ARBA" id="ARBA00010088"/>
    </source>
</evidence>
<accession>A0AAN6V050</accession>
<evidence type="ECO:0000256" key="3">
    <source>
        <dbReference type="SAM" id="MobiDB-lite"/>
    </source>
</evidence>
<dbReference type="Proteomes" id="UP001302676">
    <property type="component" value="Unassembled WGS sequence"/>
</dbReference>
<evidence type="ECO:0000259" key="4">
    <source>
        <dbReference type="Pfam" id="PF06441"/>
    </source>
</evidence>
<dbReference type="GeneID" id="87820828"/>
<evidence type="ECO:0000313" key="6">
    <source>
        <dbReference type="Proteomes" id="UP001302676"/>
    </source>
</evidence>
<evidence type="ECO:0000256" key="2">
    <source>
        <dbReference type="ARBA" id="ARBA00022801"/>
    </source>
</evidence>
<feature type="compositionally biased region" description="Basic and acidic residues" evidence="3">
    <location>
        <begin position="592"/>
        <end position="602"/>
    </location>
</feature>
<protein>
    <recommendedName>
        <fullName evidence="4">Epoxide hydrolase N-terminal domain-containing protein</fullName>
    </recommendedName>
</protein>
<feature type="domain" description="Epoxide hydrolase N-terminal" evidence="4">
    <location>
        <begin position="13"/>
        <end position="147"/>
    </location>
</feature>
<evidence type="ECO:0000313" key="5">
    <source>
        <dbReference type="EMBL" id="KAK4142270.1"/>
    </source>
</evidence>
<dbReference type="PANTHER" id="PTHR21661">
    <property type="entry name" value="EPOXIDE HYDROLASE 1-RELATED"/>
    <property type="match status" value="1"/>
</dbReference>
<dbReference type="Gene3D" id="3.40.50.1820">
    <property type="entry name" value="alpha/beta hydrolase"/>
    <property type="match status" value="1"/>
</dbReference>